<dbReference type="EMBL" id="JAJJML010000001">
    <property type="protein sequence ID" value="MCC9034353.1"/>
    <property type="molecule type" value="Genomic_DNA"/>
</dbReference>
<dbReference type="AlphaFoldDB" id="A0A9Q3UUQ1"/>
<dbReference type="Proteomes" id="UP000603715">
    <property type="component" value="Unassembled WGS sequence"/>
</dbReference>
<evidence type="ECO:0000313" key="3">
    <source>
        <dbReference type="EMBL" id="MCC9034353.1"/>
    </source>
</evidence>
<reference evidence="4" key="2">
    <citation type="submission" date="2023-07" db="EMBL/GenBank/DDBJ databases">
        <title>Description of novel Chryseobacterium sp. strain C-2.</title>
        <authorList>
            <person name="Saticioglu I.B."/>
        </authorList>
    </citation>
    <scope>NUCLEOTIDE SEQUENCE [LARGE SCALE GENOMIC DNA]</scope>
    <source>
        <strain evidence="4">C-2</strain>
    </source>
</reference>
<accession>A0A9Q3UUQ1</accession>
<evidence type="ECO:0000313" key="5">
    <source>
        <dbReference type="Proteomes" id="UP001107960"/>
    </source>
</evidence>
<organism evidence="3 5">
    <name type="scientific">Chryseobacterium muglaense</name>
    <dbReference type="NCBI Taxonomy" id="2893752"/>
    <lineage>
        <taxon>Bacteria</taxon>
        <taxon>Pseudomonadati</taxon>
        <taxon>Bacteroidota</taxon>
        <taxon>Flavobacteriia</taxon>
        <taxon>Flavobacteriales</taxon>
        <taxon>Weeksellaceae</taxon>
        <taxon>Chryseobacterium group</taxon>
        <taxon>Chryseobacterium</taxon>
    </lineage>
</organism>
<reference evidence="2" key="3">
    <citation type="submission" date="2024-05" db="EMBL/GenBank/DDBJ databases">
        <title>Description of novel Chryseobacterium sp. strain C-2.</title>
        <authorList>
            <person name="Saticioglu I.B."/>
        </authorList>
    </citation>
    <scope>NUCLEOTIDE SEQUENCE</scope>
    <source>
        <strain evidence="2">C-2</strain>
    </source>
</reference>
<comment type="caution">
    <text evidence="3">The sequence shown here is derived from an EMBL/GenBank/DDBJ whole genome shotgun (WGS) entry which is preliminary data.</text>
</comment>
<protein>
    <submittedName>
        <fullName evidence="3">Uncharacterized protein</fullName>
    </submittedName>
</protein>
<sequence>MVNSLFTKLIKKSENKKTLNVSLLSQQEALLIKGGLESASCPRCDAIGGTKPPRPPGPIWPKPTPPKLEEGLE</sequence>
<name>A0A9Q3UUQ1_9FLAO</name>
<evidence type="ECO:0000256" key="1">
    <source>
        <dbReference type="SAM" id="MobiDB-lite"/>
    </source>
</evidence>
<reference evidence="3" key="1">
    <citation type="submission" date="2021-11" db="EMBL/GenBank/DDBJ databases">
        <title>Description of novel Chryseobacterium species.</title>
        <authorList>
            <person name="Saticioglu I.B."/>
            <person name="Ay H."/>
            <person name="Altun S."/>
            <person name="Duman M."/>
        </authorList>
    </citation>
    <scope>NUCLEOTIDE SEQUENCE</scope>
    <source>
        <strain evidence="3">C-39</strain>
    </source>
</reference>
<gene>
    <name evidence="2" type="ORF">IEW27_22310</name>
    <name evidence="3" type="ORF">LNP80_08780</name>
</gene>
<evidence type="ECO:0000313" key="4">
    <source>
        <dbReference type="Proteomes" id="UP000603715"/>
    </source>
</evidence>
<proteinExistence type="predicted"/>
<feature type="region of interest" description="Disordered" evidence="1">
    <location>
        <begin position="43"/>
        <end position="73"/>
    </location>
</feature>
<dbReference type="EMBL" id="JACXXP010000067">
    <property type="protein sequence ID" value="MBD3907309.1"/>
    <property type="molecule type" value="Genomic_DNA"/>
</dbReference>
<evidence type="ECO:0000313" key="2">
    <source>
        <dbReference type="EMBL" id="MBD3907309.1"/>
    </source>
</evidence>
<feature type="compositionally biased region" description="Pro residues" evidence="1">
    <location>
        <begin position="52"/>
        <end position="66"/>
    </location>
</feature>
<dbReference type="RefSeq" id="WP_191181653.1">
    <property type="nucleotide sequence ID" value="NZ_JACXXP010000067.1"/>
</dbReference>
<dbReference type="Proteomes" id="UP001107960">
    <property type="component" value="Unassembled WGS sequence"/>
</dbReference>
<keyword evidence="4" id="KW-1185">Reference proteome</keyword>